<dbReference type="KEGG" id="ehx:EMIHUDRAFT_373890"/>
<sequence>MDPLSCGARVRLTGRTCEGTVRYVGKADFDSEGTWVGVELDGPEGRNDGSVGGVAYFSCAPLHGVFVRPEKVRPAVGAPPRAPFDRPLAGGGPSEAAPPAPQPMDIGDGTACPVCTFVNAPGAAACEMCGTPLAAADAPATGDAMLAAAIAASEHEADERERAATRRIAA</sequence>
<dbReference type="Gene3D" id="2.30.30.190">
    <property type="entry name" value="CAP Gly-rich-like domain"/>
    <property type="match status" value="1"/>
</dbReference>
<dbReference type="Gene3D" id="2.30.30.380">
    <property type="entry name" value="Zn-finger domain of Sec23/24"/>
    <property type="match status" value="1"/>
</dbReference>
<keyword evidence="3" id="KW-0862">Zinc</keyword>
<dbReference type="eggNOG" id="KOG0971">
    <property type="taxonomic scope" value="Eukaryota"/>
</dbReference>
<dbReference type="STRING" id="2903.R1CLY2"/>
<reference evidence="7" key="1">
    <citation type="journal article" date="2013" name="Nature">
        <title>Pan genome of the phytoplankton Emiliania underpins its global distribution.</title>
        <authorList>
            <person name="Read B.A."/>
            <person name="Kegel J."/>
            <person name="Klute M.J."/>
            <person name="Kuo A."/>
            <person name="Lefebvre S.C."/>
            <person name="Maumus F."/>
            <person name="Mayer C."/>
            <person name="Miller J."/>
            <person name="Monier A."/>
            <person name="Salamov A."/>
            <person name="Young J."/>
            <person name="Aguilar M."/>
            <person name="Claverie J.M."/>
            <person name="Frickenhaus S."/>
            <person name="Gonzalez K."/>
            <person name="Herman E.K."/>
            <person name="Lin Y.C."/>
            <person name="Napier J."/>
            <person name="Ogata H."/>
            <person name="Sarno A.F."/>
            <person name="Shmutz J."/>
            <person name="Schroeder D."/>
            <person name="de Vargas C."/>
            <person name="Verret F."/>
            <person name="von Dassow P."/>
            <person name="Valentin K."/>
            <person name="Van de Peer Y."/>
            <person name="Wheeler G."/>
            <person name="Dacks J.B."/>
            <person name="Delwiche C.F."/>
            <person name="Dyhrman S.T."/>
            <person name="Glockner G."/>
            <person name="John U."/>
            <person name="Richards T."/>
            <person name="Worden A.Z."/>
            <person name="Zhang X."/>
            <person name="Grigoriev I.V."/>
            <person name="Allen A.E."/>
            <person name="Bidle K."/>
            <person name="Borodovsky M."/>
            <person name="Bowler C."/>
            <person name="Brownlee C."/>
            <person name="Cock J.M."/>
            <person name="Elias M."/>
            <person name="Gladyshev V.N."/>
            <person name="Groth M."/>
            <person name="Guda C."/>
            <person name="Hadaegh A."/>
            <person name="Iglesias-Rodriguez M.D."/>
            <person name="Jenkins J."/>
            <person name="Jones B.M."/>
            <person name="Lawson T."/>
            <person name="Leese F."/>
            <person name="Lindquist E."/>
            <person name="Lobanov A."/>
            <person name="Lomsadze A."/>
            <person name="Malik S.B."/>
            <person name="Marsh M.E."/>
            <person name="Mackinder L."/>
            <person name="Mock T."/>
            <person name="Mueller-Roeber B."/>
            <person name="Pagarete A."/>
            <person name="Parker M."/>
            <person name="Probert I."/>
            <person name="Quesneville H."/>
            <person name="Raines C."/>
            <person name="Rensing S.A."/>
            <person name="Riano-Pachon D.M."/>
            <person name="Richier S."/>
            <person name="Rokitta S."/>
            <person name="Shiraiwa Y."/>
            <person name="Soanes D.M."/>
            <person name="van der Giezen M."/>
            <person name="Wahlund T.M."/>
            <person name="Williams B."/>
            <person name="Wilson W."/>
            <person name="Wolfe G."/>
            <person name="Wurch L.L."/>
        </authorList>
    </citation>
    <scope>NUCLEOTIDE SEQUENCE</scope>
</reference>
<dbReference type="InterPro" id="IPR001876">
    <property type="entry name" value="Znf_RanBP2"/>
</dbReference>
<dbReference type="PaxDb" id="2903-EOD23582"/>
<dbReference type="EnsemblProtists" id="EOD23582">
    <property type="protein sequence ID" value="EOD23582"/>
    <property type="gene ID" value="EMIHUDRAFT_373890"/>
</dbReference>
<reference evidence="6" key="2">
    <citation type="submission" date="2024-10" db="UniProtKB">
        <authorList>
            <consortium name="EnsemblProtists"/>
        </authorList>
    </citation>
    <scope>IDENTIFICATION</scope>
</reference>
<dbReference type="InterPro" id="IPR036859">
    <property type="entry name" value="CAP-Gly_dom_sf"/>
</dbReference>
<dbReference type="GeneID" id="17281273"/>
<dbReference type="Proteomes" id="UP000013827">
    <property type="component" value="Unassembled WGS sequence"/>
</dbReference>
<dbReference type="Pfam" id="PF01302">
    <property type="entry name" value="CAP_GLY"/>
    <property type="match status" value="1"/>
</dbReference>
<proteinExistence type="predicted"/>
<dbReference type="InterPro" id="IPR036443">
    <property type="entry name" value="Znf_RanBP2_sf"/>
</dbReference>
<feature type="domain" description="CAP-Gly" evidence="5">
    <location>
        <begin position="32"/>
        <end position="68"/>
    </location>
</feature>
<keyword evidence="7" id="KW-1185">Reference proteome</keyword>
<dbReference type="KEGG" id="ehx:EMIHUDRAFT_361800"/>
<dbReference type="GeneID" id="17269129"/>
<feature type="region of interest" description="Disordered" evidence="4">
    <location>
        <begin position="77"/>
        <end position="101"/>
    </location>
</feature>
<dbReference type="InterPro" id="IPR000938">
    <property type="entry name" value="CAP-Gly_domain"/>
</dbReference>
<evidence type="ECO:0000256" key="4">
    <source>
        <dbReference type="SAM" id="MobiDB-lite"/>
    </source>
</evidence>
<dbReference type="SUPFAM" id="SSF74924">
    <property type="entry name" value="Cap-Gly domain"/>
    <property type="match status" value="1"/>
</dbReference>
<evidence type="ECO:0000256" key="1">
    <source>
        <dbReference type="ARBA" id="ARBA00022723"/>
    </source>
</evidence>
<evidence type="ECO:0000313" key="6">
    <source>
        <dbReference type="EnsemblProtists" id="EOD36002"/>
    </source>
</evidence>
<protein>
    <recommendedName>
        <fullName evidence="5">CAP-Gly domain-containing protein</fullName>
    </recommendedName>
</protein>
<evidence type="ECO:0000256" key="2">
    <source>
        <dbReference type="ARBA" id="ARBA00022771"/>
    </source>
</evidence>
<evidence type="ECO:0000256" key="3">
    <source>
        <dbReference type="ARBA" id="ARBA00022833"/>
    </source>
</evidence>
<keyword evidence="2" id="KW-0863">Zinc-finger</keyword>
<dbReference type="RefSeq" id="XP_005790754.1">
    <property type="nucleotide sequence ID" value="XM_005790697.1"/>
</dbReference>
<dbReference type="SUPFAM" id="SSF90209">
    <property type="entry name" value="Ran binding protein zinc finger-like"/>
    <property type="match status" value="1"/>
</dbReference>
<dbReference type="EnsemblProtists" id="EOD38325">
    <property type="protein sequence ID" value="EOD38325"/>
    <property type="gene ID" value="EMIHUDRAFT_361800"/>
</dbReference>
<dbReference type="SMART" id="SM00547">
    <property type="entry name" value="ZnF_RBZ"/>
    <property type="match status" value="1"/>
</dbReference>
<dbReference type="AlphaFoldDB" id="A0A0D3KJR7"/>
<organism evidence="6 7">
    <name type="scientific">Emiliania huxleyi (strain CCMP1516)</name>
    <dbReference type="NCBI Taxonomy" id="280463"/>
    <lineage>
        <taxon>Eukaryota</taxon>
        <taxon>Haptista</taxon>
        <taxon>Haptophyta</taxon>
        <taxon>Prymnesiophyceae</taxon>
        <taxon>Isochrysidales</taxon>
        <taxon>Noelaerhabdaceae</taxon>
        <taxon>Emiliania</taxon>
    </lineage>
</organism>
<dbReference type="SMART" id="SM01052">
    <property type="entry name" value="CAP_GLY"/>
    <property type="match status" value="1"/>
</dbReference>
<dbReference type="PANTHER" id="PTHR18916">
    <property type="entry name" value="DYNACTIN 1-RELATED MICROTUBULE-BINDING"/>
    <property type="match status" value="1"/>
</dbReference>
<name>A0A0D3KJR7_EMIH1</name>
<dbReference type="RefSeq" id="XP_005788431.1">
    <property type="nucleotide sequence ID" value="XM_005788374.1"/>
</dbReference>
<dbReference type="PROSITE" id="PS50245">
    <property type="entry name" value="CAP_GLY_2"/>
    <property type="match status" value="1"/>
</dbReference>
<accession>A0A0D3KJR7</accession>
<keyword evidence="1" id="KW-0479">Metal-binding</keyword>
<dbReference type="KEGG" id="ehx:EMIHUDRAFT_440719"/>
<dbReference type="HOGENOM" id="CLU_1573553_0_0_1"/>
<evidence type="ECO:0000313" key="7">
    <source>
        <dbReference type="Proteomes" id="UP000013827"/>
    </source>
</evidence>
<evidence type="ECO:0000259" key="5">
    <source>
        <dbReference type="PROSITE" id="PS50245"/>
    </source>
</evidence>
<dbReference type="EnsemblProtists" id="EOD36002">
    <property type="protein sequence ID" value="EOD36002"/>
    <property type="gene ID" value="EMIHUDRAFT_440719"/>
</dbReference>
<dbReference type="RefSeq" id="XP_005776011.1">
    <property type="nucleotide sequence ID" value="XM_005775954.1"/>
</dbReference>
<dbReference type="GeneID" id="17283595"/>
<dbReference type="GO" id="GO:0008270">
    <property type="term" value="F:zinc ion binding"/>
    <property type="evidence" value="ECO:0007669"/>
    <property type="project" value="UniProtKB-KW"/>
</dbReference>